<accession>A0A117M6I5</accession>
<feature type="short sequence motif" description="GXSXG" evidence="5">
    <location>
        <begin position="59"/>
        <end position="63"/>
    </location>
</feature>
<organism evidence="7 8">
    <name type="scientific">candidate division TA06 bacterium 34_109</name>
    <dbReference type="NCBI Taxonomy" id="1635277"/>
    <lineage>
        <taxon>Bacteria</taxon>
        <taxon>Bacteria division TA06</taxon>
    </lineage>
</organism>
<comment type="similarity">
    <text evidence="1">Belongs to the NTE family.</text>
</comment>
<dbReference type="AlphaFoldDB" id="A0A117M6I5"/>
<keyword evidence="3 5" id="KW-0442">Lipid degradation</keyword>
<dbReference type="InterPro" id="IPR050301">
    <property type="entry name" value="NTE"/>
</dbReference>
<evidence type="ECO:0000256" key="4">
    <source>
        <dbReference type="ARBA" id="ARBA00023098"/>
    </source>
</evidence>
<evidence type="ECO:0000256" key="1">
    <source>
        <dbReference type="ARBA" id="ARBA00006636"/>
    </source>
</evidence>
<dbReference type="Gene3D" id="3.10.20.310">
    <property type="entry name" value="membrane protein fhac"/>
    <property type="match status" value="1"/>
</dbReference>
<dbReference type="InterPro" id="IPR010827">
    <property type="entry name" value="BamA/TamA_POTRA"/>
</dbReference>
<comment type="caution">
    <text evidence="5">Lacks conserved residue(s) required for the propagation of feature annotation.</text>
</comment>
<dbReference type="GO" id="GO:0016042">
    <property type="term" value="P:lipid catabolic process"/>
    <property type="evidence" value="ECO:0007669"/>
    <property type="project" value="UniProtKB-UniRule"/>
</dbReference>
<keyword evidence="4 5" id="KW-0443">Lipid metabolism</keyword>
<dbReference type="PANTHER" id="PTHR14226">
    <property type="entry name" value="NEUROPATHY TARGET ESTERASE/SWISS CHEESE D.MELANOGASTER"/>
    <property type="match status" value="1"/>
</dbReference>
<evidence type="ECO:0000313" key="7">
    <source>
        <dbReference type="EMBL" id="KUK87057.1"/>
    </source>
</evidence>
<evidence type="ECO:0000259" key="6">
    <source>
        <dbReference type="PROSITE" id="PS51635"/>
    </source>
</evidence>
<reference evidence="8" key="1">
    <citation type="journal article" date="2015" name="MBio">
        <title>Genome-Resolved Metagenomic Analysis Reveals Roles for Candidate Phyla and Other Microbial Community Members in Biogeochemical Transformations in Oil Reservoirs.</title>
        <authorList>
            <person name="Hu P."/>
            <person name="Tom L."/>
            <person name="Singh A."/>
            <person name="Thomas B.C."/>
            <person name="Baker B.J."/>
            <person name="Piceno Y.M."/>
            <person name="Andersen G.L."/>
            <person name="Banfield J.F."/>
        </authorList>
    </citation>
    <scope>NUCLEOTIDE SEQUENCE [LARGE SCALE GENOMIC DNA]</scope>
</reference>
<gene>
    <name evidence="7" type="ORF">XE03_1007</name>
</gene>
<dbReference type="Proteomes" id="UP000053467">
    <property type="component" value="Unassembled WGS sequence"/>
</dbReference>
<dbReference type="Gene3D" id="3.40.1090.10">
    <property type="entry name" value="Cytosolic phospholipase A2 catalytic domain"/>
    <property type="match status" value="1"/>
</dbReference>
<evidence type="ECO:0000256" key="3">
    <source>
        <dbReference type="ARBA" id="ARBA00022963"/>
    </source>
</evidence>
<dbReference type="CDD" id="cd07205">
    <property type="entry name" value="Pat_PNPLA6_PNPLA7_NTE1_like"/>
    <property type="match status" value="1"/>
</dbReference>
<feature type="domain" description="PNPLA" evidence="6">
    <location>
        <begin position="28"/>
        <end position="220"/>
    </location>
</feature>
<evidence type="ECO:0000256" key="5">
    <source>
        <dbReference type="PROSITE-ProRule" id="PRU01161"/>
    </source>
</evidence>
<dbReference type="GO" id="GO:0019867">
    <property type="term" value="C:outer membrane"/>
    <property type="evidence" value="ECO:0007669"/>
    <property type="project" value="InterPro"/>
</dbReference>
<dbReference type="GO" id="GO:0046470">
    <property type="term" value="P:phosphatidylcholine metabolic process"/>
    <property type="evidence" value="ECO:0007669"/>
    <property type="project" value="InterPro"/>
</dbReference>
<evidence type="ECO:0000256" key="2">
    <source>
        <dbReference type="ARBA" id="ARBA00022801"/>
    </source>
</evidence>
<dbReference type="PROSITE" id="PS01237">
    <property type="entry name" value="UPF0028"/>
    <property type="match status" value="1"/>
</dbReference>
<dbReference type="SUPFAM" id="SSF52151">
    <property type="entry name" value="FabD/lysophospholipase-like"/>
    <property type="match status" value="1"/>
</dbReference>
<feature type="active site" description="Proton acceptor" evidence="5">
    <location>
        <position position="207"/>
    </location>
</feature>
<dbReference type="GO" id="GO:0004622">
    <property type="term" value="F:phosphatidylcholine lysophospholipase activity"/>
    <property type="evidence" value="ECO:0007669"/>
    <property type="project" value="InterPro"/>
</dbReference>
<dbReference type="Pfam" id="PF01734">
    <property type="entry name" value="Patatin"/>
    <property type="match status" value="1"/>
</dbReference>
<name>A0A117M6I5_UNCT6</name>
<dbReference type="Pfam" id="PF07244">
    <property type="entry name" value="POTRA"/>
    <property type="match status" value="1"/>
</dbReference>
<dbReference type="InterPro" id="IPR016035">
    <property type="entry name" value="Acyl_Trfase/lysoPLipase"/>
</dbReference>
<feature type="short sequence motif" description="DGA/G" evidence="5">
    <location>
        <begin position="207"/>
        <end position="209"/>
    </location>
</feature>
<proteinExistence type="inferred from homology"/>
<comment type="caution">
    <text evidence="7">The sequence shown here is derived from an EMBL/GenBank/DDBJ whole genome shotgun (WGS) entry which is preliminary data.</text>
</comment>
<dbReference type="InterPro" id="IPR001423">
    <property type="entry name" value="LysoPLipase_patatin_CS"/>
</dbReference>
<evidence type="ECO:0000313" key="8">
    <source>
        <dbReference type="Proteomes" id="UP000053467"/>
    </source>
</evidence>
<dbReference type="InterPro" id="IPR002641">
    <property type="entry name" value="PNPLA_dom"/>
</dbReference>
<dbReference type="PROSITE" id="PS51635">
    <property type="entry name" value="PNPLA"/>
    <property type="match status" value="1"/>
</dbReference>
<dbReference type="EMBL" id="LGGX01000008">
    <property type="protein sequence ID" value="KUK87057.1"/>
    <property type="molecule type" value="Genomic_DNA"/>
</dbReference>
<sequence>MKSRTKKILSFFFLFIFTFLFCEEKVGLVLGGGAARGLAHIGVLKVIEEYNIPVDYVAGTSMGSIIGGLWASGYTASEIESIFLSENIRNWLNESTIKNYQPVFLFLNSYPTFLTTELKDGKLKIPESTVDDKIINLELFSFFSEIDYAIGSDFRKMYKPFLCTASDIKSENPKIFTKGKLEKSIRASMAIPLIFKPVIFDSISYFDGGMFENIPLKSMRDTFNPDMIISVDVSSESKGFEEKNPSIIDLTFSIVDLLTKNYPKDTLEKYSIYIRPDVGKYRGYEFTKSEEIIKKGYDKAKEILPKIKDKIKNEEIYPKEDRRFYIEGFKSFNGRIIDTVIIESKNVWSDRSIRNVIKLKSGDLFFYDNFKKSIYTLYSLSIFESIEPEITINDKNKRMILKLKVKEIDSTIFRFGGFADSKAGVNLYGVYQKNNIFNTFSYLDIYGFAGNYIKGFTINLFSPSVLYSKIISGIYSNFHIYKVFNLFDNYFNYEQNFSSTFLFGSNLDKRKIFSFFLISRYKKFISVDLFKIGFGFYYFEKEEKPLNKNISTEKKSFTFGVNLPNPTLKTTDFKTYNDLFNSNSLKQIYIKSTGYFLNQKRISKKINHSFVFKYGFLNYIFSDLPKSSKIQLDYPLSQPTFELRYLYDRNLQKRYTMSSGYTVRYYINDNFYIQNENEGSVMFDRIIDQFYIKYIFGSRFSLTFATPFGVFETSFGYFKNNIKKDLLTFNIHLGNPINYLELLGQY</sequence>
<feature type="active site" description="Nucleophile" evidence="5">
    <location>
        <position position="61"/>
    </location>
</feature>
<keyword evidence="2 5" id="KW-0378">Hydrolase</keyword>
<dbReference type="PANTHER" id="PTHR14226:SF29">
    <property type="entry name" value="NEUROPATHY TARGET ESTERASE SWS"/>
    <property type="match status" value="1"/>
</dbReference>
<protein>
    <submittedName>
        <fullName evidence="7">Patatin</fullName>
    </submittedName>
</protein>